<gene>
    <name evidence="2" type="ORF">BRAFLDRAFT_91406</name>
</gene>
<accession>C3Y716</accession>
<dbReference type="EMBL" id="GG666488">
    <property type="protein sequence ID" value="EEN64126.1"/>
    <property type="molecule type" value="Genomic_DNA"/>
</dbReference>
<evidence type="ECO:0000313" key="2">
    <source>
        <dbReference type="EMBL" id="EEN64126.1"/>
    </source>
</evidence>
<dbReference type="PANTHER" id="PTHR19959:SF119">
    <property type="entry name" value="FUNGAL LIPASE-LIKE DOMAIN-CONTAINING PROTEIN"/>
    <property type="match status" value="1"/>
</dbReference>
<proteinExistence type="predicted"/>
<dbReference type="InParanoid" id="C3Y716"/>
<feature type="region of interest" description="Disordered" evidence="1">
    <location>
        <begin position="233"/>
        <end position="261"/>
    </location>
</feature>
<name>C3Y716_BRAFL</name>
<feature type="compositionally biased region" description="Low complexity" evidence="1">
    <location>
        <begin position="233"/>
        <end position="242"/>
    </location>
</feature>
<reference evidence="2" key="1">
    <citation type="journal article" date="2008" name="Nature">
        <title>The amphioxus genome and the evolution of the chordate karyotype.</title>
        <authorList>
            <consortium name="US DOE Joint Genome Institute (JGI-PGF)"/>
            <person name="Putnam N.H."/>
            <person name="Butts T."/>
            <person name="Ferrier D.E.K."/>
            <person name="Furlong R.F."/>
            <person name="Hellsten U."/>
            <person name="Kawashima T."/>
            <person name="Robinson-Rechavi M."/>
            <person name="Shoguchi E."/>
            <person name="Terry A."/>
            <person name="Yu J.-K."/>
            <person name="Benito-Gutierrez E.L."/>
            <person name="Dubchak I."/>
            <person name="Garcia-Fernandez J."/>
            <person name="Gibson-Brown J.J."/>
            <person name="Grigoriev I.V."/>
            <person name="Horton A.C."/>
            <person name="de Jong P.J."/>
            <person name="Jurka J."/>
            <person name="Kapitonov V.V."/>
            <person name="Kohara Y."/>
            <person name="Kuroki Y."/>
            <person name="Lindquist E."/>
            <person name="Lucas S."/>
            <person name="Osoegawa K."/>
            <person name="Pennacchio L.A."/>
            <person name="Salamov A.A."/>
            <person name="Satou Y."/>
            <person name="Sauka-Spengler T."/>
            <person name="Schmutz J."/>
            <person name="Shin-I T."/>
            <person name="Toyoda A."/>
            <person name="Bronner-Fraser M."/>
            <person name="Fujiyama A."/>
            <person name="Holland L.Z."/>
            <person name="Holland P.W.H."/>
            <person name="Satoh N."/>
            <person name="Rokhsar D.S."/>
        </authorList>
    </citation>
    <scope>NUCLEOTIDE SEQUENCE [LARGE SCALE GENOMIC DNA]</scope>
    <source>
        <strain evidence="2">S238N-H82</strain>
        <tissue evidence="2">Testes</tissue>
    </source>
</reference>
<organism>
    <name type="scientific">Branchiostoma floridae</name>
    <name type="common">Florida lancelet</name>
    <name type="synonym">Amphioxus</name>
    <dbReference type="NCBI Taxonomy" id="7739"/>
    <lineage>
        <taxon>Eukaryota</taxon>
        <taxon>Metazoa</taxon>
        <taxon>Chordata</taxon>
        <taxon>Cephalochordata</taxon>
        <taxon>Leptocardii</taxon>
        <taxon>Amphioxiformes</taxon>
        <taxon>Branchiostomatidae</taxon>
        <taxon>Branchiostoma</taxon>
    </lineage>
</organism>
<sequence>MLRVCEKLREADAKGRRYGLARAETGYLRALVDAVADKDRLAEVELLKSLGDVNLEKGRLGKDVREFNMALALYVAAMVLCGHRDQGEGIEHRYKYAERLLQGVTSKGAQGKEQQTEDKETTTNAKVALKFQDVDKKRADGGNTDTVVVGYAQLLLEGIVNDNNMLETEATKSLGDVFLKRGTETRDTINLTKASALYNTALARCNNVQGTVAIVHRLLYTANIRQDITTQSIKKSTQTQRQHIVRGRKDHISPFSTATSSDVISDGMRRLHSALELQKAENKTGADDDKVP</sequence>
<evidence type="ECO:0000256" key="1">
    <source>
        <dbReference type="SAM" id="MobiDB-lite"/>
    </source>
</evidence>
<protein>
    <submittedName>
        <fullName evidence="2">Uncharacterized protein</fullName>
    </submittedName>
</protein>
<dbReference type="AlphaFoldDB" id="C3Y716"/>
<dbReference type="PANTHER" id="PTHR19959">
    <property type="entry name" value="KINESIN LIGHT CHAIN"/>
    <property type="match status" value="1"/>
</dbReference>